<feature type="coiled-coil region" evidence="4">
    <location>
        <begin position="291"/>
        <end position="318"/>
    </location>
</feature>
<proteinExistence type="predicted"/>
<dbReference type="STRING" id="1918946.VPAL9027_01027"/>
<evidence type="ECO:0000259" key="5">
    <source>
        <dbReference type="PROSITE" id="PS50111"/>
    </source>
</evidence>
<feature type="domain" description="Methyl-accepting transducer" evidence="5">
    <location>
        <begin position="253"/>
        <end position="437"/>
    </location>
</feature>
<dbReference type="InterPro" id="IPR013655">
    <property type="entry name" value="PAS_fold_3"/>
</dbReference>
<dbReference type="GO" id="GO:0007165">
    <property type="term" value="P:signal transduction"/>
    <property type="evidence" value="ECO:0007669"/>
    <property type="project" value="UniProtKB-KW"/>
</dbReference>
<keyword evidence="4" id="KW-0175">Coiled coil</keyword>
<dbReference type="Pfam" id="PF00015">
    <property type="entry name" value="MCPsignal"/>
    <property type="match status" value="1"/>
</dbReference>
<sequence length="437" mass="48537">MFFNSRGIKKKYQEALDELHVLKQIYNGMNESAISFKLNSKGIISSVNKLYEELMGVKSDAIIGQPFISVVPKKVRETEHFLNMKSAIESGEHWHGAIEMAYSDGSEAWLRGIVEPIKSVEGKVESYSVFAYELTRTITSSREKEDLLNGLNRSMAIIEFELDGKIITANDNFLKTVGYKLSEIQGKHHRMFCFSDLYNSSEYQTFWQQLGAGQYVSGRFQRVDHYGNELWLEASYNPIHNDRGELYKVIKFATNVTEQIQQEKAASEAAQLASGVSNETRQQTSKGRSVIESTIENMNELATKMELASSEIQALNNHSKKINDLVDSIKGIADQTNLLALNAAIEAARAGEQGRGFAVVADEVRQLAARTNATTGEIIAMVSENLAKTESTVDLISECQLKTTDALESSNSAGDVIQEIEAGADKVNEAIQHLNRA</sequence>
<evidence type="ECO:0000256" key="4">
    <source>
        <dbReference type="SAM" id="Coils"/>
    </source>
</evidence>
<evidence type="ECO:0000256" key="2">
    <source>
        <dbReference type="ARBA" id="ARBA00023224"/>
    </source>
</evidence>
<dbReference type="Gene3D" id="1.10.287.950">
    <property type="entry name" value="Methyl-accepting chemotaxis protein"/>
    <property type="match status" value="1"/>
</dbReference>
<dbReference type="Pfam" id="PF13426">
    <property type="entry name" value="PAS_9"/>
    <property type="match status" value="1"/>
</dbReference>
<accession>A0A1R4B2E2</accession>
<evidence type="ECO:0000313" key="8">
    <source>
        <dbReference type="EMBL" id="SJL83079.1"/>
    </source>
</evidence>
<evidence type="ECO:0000256" key="1">
    <source>
        <dbReference type="ARBA" id="ARBA00004370"/>
    </source>
</evidence>
<dbReference type="SMART" id="SM00091">
    <property type="entry name" value="PAS"/>
    <property type="match status" value="2"/>
</dbReference>
<gene>
    <name evidence="8" type="primary">bdlA_1</name>
    <name evidence="8" type="ORF">VPAL9027_01027</name>
</gene>
<feature type="domain" description="PAS" evidence="6">
    <location>
        <begin position="140"/>
        <end position="187"/>
    </location>
</feature>
<dbReference type="PROSITE" id="PS50112">
    <property type="entry name" value="PAS"/>
    <property type="match status" value="1"/>
</dbReference>
<reference evidence="8 9" key="1">
    <citation type="submission" date="2017-02" db="EMBL/GenBank/DDBJ databases">
        <authorList>
            <person name="Peterson S.W."/>
        </authorList>
    </citation>
    <scope>NUCLEOTIDE SEQUENCE [LARGE SCALE GENOMIC DNA]</scope>
    <source>
        <strain evidence="8 9">CECT 9027</strain>
    </source>
</reference>
<dbReference type="OrthoDB" id="9765776at2"/>
<dbReference type="GO" id="GO:0016020">
    <property type="term" value="C:membrane"/>
    <property type="evidence" value="ECO:0007669"/>
    <property type="project" value="UniProtKB-SubCell"/>
</dbReference>
<evidence type="ECO:0000259" key="7">
    <source>
        <dbReference type="PROSITE" id="PS50113"/>
    </source>
</evidence>
<dbReference type="PANTHER" id="PTHR32089">
    <property type="entry name" value="METHYL-ACCEPTING CHEMOTAXIS PROTEIN MCPB"/>
    <property type="match status" value="1"/>
</dbReference>
<organism evidence="8 9">
    <name type="scientific">Vibrio palustris</name>
    <dbReference type="NCBI Taxonomy" id="1918946"/>
    <lineage>
        <taxon>Bacteria</taxon>
        <taxon>Pseudomonadati</taxon>
        <taxon>Pseudomonadota</taxon>
        <taxon>Gammaproteobacteria</taxon>
        <taxon>Vibrionales</taxon>
        <taxon>Vibrionaceae</taxon>
        <taxon>Vibrio</taxon>
    </lineage>
</organism>
<dbReference type="Pfam" id="PF08447">
    <property type="entry name" value="PAS_3"/>
    <property type="match status" value="1"/>
</dbReference>
<keyword evidence="2 3" id="KW-0807">Transducer</keyword>
<feature type="domain" description="PAC" evidence="7">
    <location>
        <begin position="214"/>
        <end position="268"/>
    </location>
</feature>
<dbReference type="InterPro" id="IPR000700">
    <property type="entry name" value="PAS-assoc_C"/>
</dbReference>
<evidence type="ECO:0000256" key="3">
    <source>
        <dbReference type="PROSITE-ProRule" id="PRU00284"/>
    </source>
</evidence>
<dbReference type="CDD" id="cd11386">
    <property type="entry name" value="MCP_signal"/>
    <property type="match status" value="1"/>
</dbReference>
<evidence type="ECO:0000259" key="6">
    <source>
        <dbReference type="PROSITE" id="PS50112"/>
    </source>
</evidence>
<dbReference type="SUPFAM" id="SSF58104">
    <property type="entry name" value="Methyl-accepting chemotaxis protein (MCP) signaling domain"/>
    <property type="match status" value="1"/>
</dbReference>
<dbReference type="PANTHER" id="PTHR32089:SF112">
    <property type="entry name" value="LYSOZYME-LIKE PROTEIN-RELATED"/>
    <property type="match status" value="1"/>
</dbReference>
<dbReference type="SMART" id="SM00283">
    <property type="entry name" value="MA"/>
    <property type="match status" value="1"/>
</dbReference>
<name>A0A1R4B2E2_9VIBR</name>
<keyword evidence="9" id="KW-1185">Reference proteome</keyword>
<comment type="subcellular location">
    <subcellularLocation>
        <location evidence="1">Membrane</location>
    </subcellularLocation>
</comment>
<protein>
    <submittedName>
        <fullName evidence="8">Biofilm dispersion protein BdlA</fullName>
    </submittedName>
</protein>
<dbReference type="Gene3D" id="3.30.450.20">
    <property type="entry name" value="PAS domain"/>
    <property type="match status" value="2"/>
</dbReference>
<dbReference type="PROSITE" id="PS50111">
    <property type="entry name" value="CHEMOTAXIS_TRANSDUC_2"/>
    <property type="match status" value="1"/>
</dbReference>
<dbReference type="NCBIfam" id="TIGR00229">
    <property type="entry name" value="sensory_box"/>
    <property type="match status" value="2"/>
</dbReference>
<dbReference type="InterPro" id="IPR004089">
    <property type="entry name" value="MCPsignal_dom"/>
</dbReference>
<dbReference type="SUPFAM" id="SSF55785">
    <property type="entry name" value="PYP-like sensor domain (PAS domain)"/>
    <property type="match status" value="2"/>
</dbReference>
<dbReference type="GO" id="GO:0006935">
    <property type="term" value="P:chemotaxis"/>
    <property type="evidence" value="ECO:0007669"/>
    <property type="project" value="UniProtKB-ARBA"/>
</dbReference>
<dbReference type="PROSITE" id="PS50113">
    <property type="entry name" value="PAC"/>
    <property type="match status" value="1"/>
</dbReference>
<evidence type="ECO:0000313" key="9">
    <source>
        <dbReference type="Proteomes" id="UP000189475"/>
    </source>
</evidence>
<dbReference type="Proteomes" id="UP000189475">
    <property type="component" value="Unassembled WGS sequence"/>
</dbReference>
<dbReference type="InterPro" id="IPR035965">
    <property type="entry name" value="PAS-like_dom_sf"/>
</dbReference>
<dbReference type="CDD" id="cd00130">
    <property type="entry name" value="PAS"/>
    <property type="match status" value="2"/>
</dbReference>
<dbReference type="AlphaFoldDB" id="A0A1R4B2E2"/>
<dbReference type="EMBL" id="FUFT01000002">
    <property type="protein sequence ID" value="SJL83079.1"/>
    <property type="molecule type" value="Genomic_DNA"/>
</dbReference>
<dbReference type="InterPro" id="IPR000014">
    <property type="entry name" value="PAS"/>
</dbReference>